<comment type="caution">
    <text evidence="2">The sequence shown here is derived from an EMBL/GenBank/DDBJ whole genome shotgun (WGS) entry which is preliminary data.</text>
</comment>
<protein>
    <recommendedName>
        <fullName evidence="4">C2H2-type domain-containing protein</fullName>
    </recommendedName>
</protein>
<gene>
    <name evidence="2" type="ORF">XAT740_LOCUS33644</name>
</gene>
<evidence type="ECO:0000256" key="1">
    <source>
        <dbReference type="SAM" id="MobiDB-lite"/>
    </source>
</evidence>
<proteinExistence type="predicted"/>
<organism evidence="2 3">
    <name type="scientific">Adineta ricciae</name>
    <name type="common">Rotifer</name>
    <dbReference type="NCBI Taxonomy" id="249248"/>
    <lineage>
        <taxon>Eukaryota</taxon>
        <taxon>Metazoa</taxon>
        <taxon>Spiralia</taxon>
        <taxon>Gnathifera</taxon>
        <taxon>Rotifera</taxon>
        <taxon>Eurotatoria</taxon>
        <taxon>Bdelloidea</taxon>
        <taxon>Adinetida</taxon>
        <taxon>Adinetidae</taxon>
        <taxon>Adineta</taxon>
    </lineage>
</organism>
<feature type="compositionally biased region" description="Low complexity" evidence="1">
    <location>
        <begin position="948"/>
        <end position="958"/>
    </location>
</feature>
<accession>A0A815KDN4</accession>
<evidence type="ECO:0000313" key="2">
    <source>
        <dbReference type="EMBL" id="CAF1391824.1"/>
    </source>
</evidence>
<sequence length="1318" mass="152317">MASFICPSCVTTRNFDNLAKIFRHVTVYHQNDPNFNLTCDLHRTCGVLYKTYSAYKAHIYRQHSAQLYSTTNNSSSRNNIDFLVDNRAQEHANSPTNLETFNHFPANDEDEDEDTSDFLYDEAESTVEINEYIPTFSFSTSNFNSANNDGKNLASILDMKRSYISFILYLREEYLLPKKITQAISDYIVSLIEHIQLLFEEKASFYYADTNAFPETFTQRKKTKAVDCDLLKNILSDIGESIKCISKNEYQLVKTCQEYFGYTSPEEVILSSAGENIERGYIIPLEKTLSLMLNSQPLLAQILQNVQQQRVSTDMDDDLMFSIRDAYHGKKLDEETLLIQLYLDDISLTNPLGSKRDKHKMCMLYFSLEDIPYQYRSKLDFVHLVGICESRILKDTTKAKRFLQPVIDNLNQLQLHELVVNGNHLKFSFSTIVADNLAAHMVGGFQTCFSNGFFCRRCYITYADKNLPIPLTQIKSRMINDHDGLVHELIHNPNKSPLMGVVGPSLFDDLIGFHATTSLSADCMHDFLEGVCPIVIMCLLKEASSMRLLTYVEIEKRMVNFNYGHFDKSNQPPPIQVKHLQNDRIVATAAEKLCMFKLFPILFYDIIHHLSGFIVYKILREILDLTLSLPFRKQWLPVLADLCETFHLKMLACFPDKMIPKVHFVRESQQIIHDYGPPIKNWCFRYEASHYYFKKIMMRSNNFKNVPKTLATRYCLKQHFKSDYLYQLKDFIYPISIKKARTTCFSMAMKKLLANELGWDELDESVLHCLRLVCDTSEYCRSAVYVVDLLHFNEQPVFAQIVFIVKVEEKWWLLVDLLETVAYNEEYFAWEIKSSDRYSIIDPCRLKYYYKGLDIYELHAFEFDVDGKTLEMMNNVERISVVIPKFKQQLIFLEEREKLFETINDCSIEFSNSSFSTSTDSQPTSIVPLNSQASSLESESTPDAVPKSSVNQSSSGPSVREEETYEDFPKEYVIPTLPNAVLNDIAKGDLKNFGPHCANRQILIDTVAFDLIDKFNLFYPTHTQFDNIGTAIVKILKLPVTKQNISISKDALQTKLKRKRVEHRDNSVVQDYVLKYSKAGSGRPVKRKIGETAQRDRYKQMAVIHFDDGPSNEMQVKSNQLRDVTGMDVATQVKLWKETVHYRRKEVRDQSTIDILKKFPGYTNSVFIFEEVKTLTNIDLSAAIRRQVPALLDKIVETPTFVTDSLPIQLIKILCKQFDETAQHTFSETEPFTPYPTMVLTDDLIHIYVDFNLIVSTASPNDALALLIAMYTIFELSFNKKSRTIRFLYSLLHSDKRFLSNSIRIFIKEKNIDLYGEQ</sequence>
<dbReference type="EMBL" id="CAJNOR010003229">
    <property type="protein sequence ID" value="CAF1391824.1"/>
    <property type="molecule type" value="Genomic_DNA"/>
</dbReference>
<name>A0A815KDN4_ADIRI</name>
<feature type="compositionally biased region" description="Polar residues" evidence="1">
    <location>
        <begin position="932"/>
        <end position="941"/>
    </location>
</feature>
<evidence type="ECO:0008006" key="4">
    <source>
        <dbReference type="Google" id="ProtNLM"/>
    </source>
</evidence>
<evidence type="ECO:0000313" key="3">
    <source>
        <dbReference type="Proteomes" id="UP000663828"/>
    </source>
</evidence>
<dbReference type="Proteomes" id="UP000663828">
    <property type="component" value="Unassembled WGS sequence"/>
</dbReference>
<feature type="region of interest" description="Disordered" evidence="1">
    <location>
        <begin position="95"/>
        <end position="114"/>
    </location>
</feature>
<feature type="region of interest" description="Disordered" evidence="1">
    <location>
        <begin position="932"/>
        <end position="965"/>
    </location>
</feature>
<keyword evidence="3" id="KW-1185">Reference proteome</keyword>
<reference evidence="2" key="1">
    <citation type="submission" date="2021-02" db="EMBL/GenBank/DDBJ databases">
        <authorList>
            <person name="Nowell W R."/>
        </authorList>
    </citation>
    <scope>NUCLEOTIDE SEQUENCE</scope>
</reference>